<evidence type="ECO:0000313" key="2">
    <source>
        <dbReference type="Proteomes" id="UP000184112"/>
    </source>
</evidence>
<organism evidence="1 2">
    <name type="scientific">Flavobacterium johnsoniae</name>
    <name type="common">Cytophaga johnsonae</name>
    <dbReference type="NCBI Taxonomy" id="986"/>
    <lineage>
        <taxon>Bacteria</taxon>
        <taxon>Pseudomonadati</taxon>
        <taxon>Bacteroidota</taxon>
        <taxon>Flavobacteriia</taxon>
        <taxon>Flavobacteriales</taxon>
        <taxon>Flavobacteriaceae</taxon>
        <taxon>Flavobacterium</taxon>
    </lineage>
</organism>
<accession>A0A1M5UI46</accession>
<evidence type="ECO:0000313" key="1">
    <source>
        <dbReference type="EMBL" id="SHH62657.1"/>
    </source>
</evidence>
<sequence>MKRQEYNLDVTMKLFAISKSIIFLLMLFSFVKSTSQSMASNQTNFQKITNQFSVENFEKVKEFILKKGNRKTYRNYDNNNPFYDFGKFQSYLGSDIGQQNINNDPKLSDFNELTLKDNNHYFKILIVRKGDIQALKKGIQNGIKENEVYFADVYQKGLDNQIEILSEYLKLLRDLK</sequence>
<dbReference type="RefSeq" id="WP_139261703.1">
    <property type="nucleotide sequence ID" value="NZ_FQWH01000014.1"/>
</dbReference>
<gene>
    <name evidence="1" type="ORF">SAMN05444388_1145</name>
</gene>
<reference evidence="1 2" key="1">
    <citation type="submission" date="2016-11" db="EMBL/GenBank/DDBJ databases">
        <authorList>
            <person name="Jaros S."/>
            <person name="Januszkiewicz K."/>
            <person name="Wedrychowicz H."/>
        </authorList>
    </citation>
    <scope>NUCLEOTIDE SEQUENCE [LARGE SCALE GENOMIC DNA]</scope>
    <source>
        <strain evidence="1 2">DSM 6792</strain>
    </source>
</reference>
<protein>
    <submittedName>
        <fullName evidence="1">Uncharacterized protein</fullName>
    </submittedName>
</protein>
<proteinExistence type="predicted"/>
<name>A0A1M5UI46_FLAJO</name>
<dbReference type="EMBL" id="FQWH01000014">
    <property type="protein sequence ID" value="SHH62657.1"/>
    <property type="molecule type" value="Genomic_DNA"/>
</dbReference>
<dbReference type="Proteomes" id="UP000184112">
    <property type="component" value="Unassembled WGS sequence"/>
</dbReference>
<dbReference type="AlphaFoldDB" id="A0A1M5UI46"/>